<proteinExistence type="predicted"/>
<feature type="signal peptide" evidence="2">
    <location>
        <begin position="1"/>
        <end position="21"/>
    </location>
</feature>
<gene>
    <name evidence="3" type="ORF">HK415_23535</name>
</gene>
<keyword evidence="2" id="KW-0732">Signal</keyword>
<keyword evidence="1" id="KW-0812">Transmembrane</keyword>
<protein>
    <submittedName>
        <fullName evidence="3">Uncharacterized protein</fullName>
    </submittedName>
</protein>
<feature type="transmembrane region" description="Helical" evidence="1">
    <location>
        <begin position="31"/>
        <end position="54"/>
    </location>
</feature>
<reference evidence="3 4" key="2">
    <citation type="submission" date="2020-06" db="EMBL/GenBank/DDBJ databases">
        <title>Ramlibacter rhizophilus sp. nov., isolated from rhizosphere soil of national flower Mugunghwa from South Korea.</title>
        <authorList>
            <person name="Zheng-Fei Y."/>
            <person name="Huan T."/>
        </authorList>
    </citation>
    <scope>NUCLEOTIDE SEQUENCE [LARGE SCALE GENOMIC DNA]</scope>
    <source>
        <strain evidence="3 4">B156</strain>
    </source>
</reference>
<sequence>MRLLPAALAASLSAFATGAHAHAGHGAAQDWHWHATDTSGFLMVVVLAGLALWLSRGE</sequence>
<organism evidence="3 4">
    <name type="scientific">Ramlibacter montanisoli</name>
    <dbReference type="NCBI Taxonomy" id="2732512"/>
    <lineage>
        <taxon>Bacteria</taxon>
        <taxon>Pseudomonadati</taxon>
        <taxon>Pseudomonadota</taxon>
        <taxon>Betaproteobacteria</taxon>
        <taxon>Burkholderiales</taxon>
        <taxon>Comamonadaceae</taxon>
        <taxon>Ramlibacter</taxon>
    </lineage>
</organism>
<comment type="caution">
    <text evidence="3">The sequence shown here is derived from an EMBL/GenBank/DDBJ whole genome shotgun (WGS) entry which is preliminary data.</text>
</comment>
<evidence type="ECO:0000256" key="1">
    <source>
        <dbReference type="SAM" id="Phobius"/>
    </source>
</evidence>
<keyword evidence="4" id="KW-1185">Reference proteome</keyword>
<feature type="chain" id="PRO_5032499297" evidence="2">
    <location>
        <begin position="22"/>
        <end position="58"/>
    </location>
</feature>
<dbReference type="EMBL" id="JABFCS010000002">
    <property type="protein sequence ID" value="NNU45498.1"/>
    <property type="molecule type" value="Genomic_DNA"/>
</dbReference>
<evidence type="ECO:0000313" key="4">
    <source>
        <dbReference type="Proteomes" id="UP000552954"/>
    </source>
</evidence>
<dbReference type="Proteomes" id="UP000552954">
    <property type="component" value="Unassembled WGS sequence"/>
</dbReference>
<accession>A0A849KB29</accession>
<reference evidence="3 4" key="1">
    <citation type="submission" date="2020-05" db="EMBL/GenBank/DDBJ databases">
        <authorList>
            <person name="Khan S.A."/>
            <person name="Jeon C.O."/>
            <person name="Chun B.H."/>
        </authorList>
    </citation>
    <scope>NUCLEOTIDE SEQUENCE [LARGE SCALE GENOMIC DNA]</scope>
    <source>
        <strain evidence="3 4">B156</strain>
    </source>
</reference>
<keyword evidence="1" id="KW-1133">Transmembrane helix</keyword>
<name>A0A849KB29_9BURK</name>
<dbReference type="AlphaFoldDB" id="A0A849KB29"/>
<evidence type="ECO:0000313" key="3">
    <source>
        <dbReference type="EMBL" id="NNU45498.1"/>
    </source>
</evidence>
<keyword evidence="1" id="KW-0472">Membrane</keyword>
<evidence type="ECO:0000256" key="2">
    <source>
        <dbReference type="SAM" id="SignalP"/>
    </source>
</evidence>
<dbReference type="RefSeq" id="WP_171563796.1">
    <property type="nucleotide sequence ID" value="NZ_JABFCS010000002.1"/>
</dbReference>